<evidence type="ECO:0000256" key="4">
    <source>
        <dbReference type="ARBA" id="ARBA00022729"/>
    </source>
</evidence>
<dbReference type="SUPFAM" id="SSF50494">
    <property type="entry name" value="Trypsin-like serine proteases"/>
    <property type="match status" value="1"/>
</dbReference>
<dbReference type="Proteomes" id="UP000223527">
    <property type="component" value="Unassembled WGS sequence"/>
</dbReference>
<dbReference type="Gene3D" id="2.40.10.10">
    <property type="entry name" value="Trypsin-like serine proteases"/>
    <property type="match status" value="2"/>
</dbReference>
<keyword evidence="5 7" id="KW-0378">Hydrolase</keyword>
<dbReference type="InterPro" id="IPR043504">
    <property type="entry name" value="Peptidase_S1_PA_chymotrypsin"/>
</dbReference>
<reference evidence="9 10" key="1">
    <citation type="submission" date="2017-10" db="EMBL/GenBank/DDBJ databases">
        <authorList>
            <person name="Banno H."/>
            <person name="Chua N.-H."/>
        </authorList>
    </citation>
    <scope>NUCLEOTIDE SEQUENCE [LARGE SCALE GENOMIC DNA]</scope>
    <source>
        <strain evidence="9 10">YW11</strain>
    </source>
</reference>
<accession>A0A2C7A8S0</accession>
<protein>
    <recommendedName>
        <fullName evidence="7">Serine protease</fullName>
        <ecNumber evidence="7">3.4.21.-</ecNumber>
    </recommendedName>
</protein>
<evidence type="ECO:0000256" key="1">
    <source>
        <dbReference type="ARBA" id="ARBA00004613"/>
    </source>
</evidence>
<keyword evidence="10" id="KW-1185">Reference proteome</keyword>
<dbReference type="EMBL" id="PDNU01000036">
    <property type="protein sequence ID" value="PHK93755.1"/>
    <property type="molecule type" value="Genomic_DNA"/>
</dbReference>
<dbReference type="Pfam" id="PF13365">
    <property type="entry name" value="Trypsin_2"/>
    <property type="match status" value="1"/>
</dbReference>
<dbReference type="PANTHER" id="PTHR43019:SF23">
    <property type="entry name" value="PROTEASE DO-LIKE 5, CHLOROPLASTIC"/>
    <property type="match status" value="1"/>
</dbReference>
<evidence type="ECO:0000256" key="7">
    <source>
        <dbReference type="RuleBase" id="RU004296"/>
    </source>
</evidence>
<organism evidence="9 10">
    <name type="scientific">Teichococcus rhizosphaerae</name>
    <dbReference type="NCBI Taxonomy" id="1335062"/>
    <lineage>
        <taxon>Bacteria</taxon>
        <taxon>Pseudomonadati</taxon>
        <taxon>Pseudomonadota</taxon>
        <taxon>Alphaproteobacteria</taxon>
        <taxon>Acetobacterales</taxon>
        <taxon>Roseomonadaceae</taxon>
        <taxon>Roseomonas</taxon>
    </lineage>
</organism>
<evidence type="ECO:0000256" key="3">
    <source>
        <dbReference type="ARBA" id="ARBA00022670"/>
    </source>
</evidence>
<evidence type="ECO:0000256" key="8">
    <source>
        <dbReference type="SAM" id="MobiDB-lite"/>
    </source>
</evidence>
<dbReference type="GO" id="GO:0006508">
    <property type="term" value="P:proteolysis"/>
    <property type="evidence" value="ECO:0007669"/>
    <property type="project" value="UniProtKB-KW"/>
</dbReference>
<evidence type="ECO:0000313" key="9">
    <source>
        <dbReference type="EMBL" id="PHK93755.1"/>
    </source>
</evidence>
<feature type="signal peptide" evidence="7">
    <location>
        <begin position="1"/>
        <end position="17"/>
    </location>
</feature>
<dbReference type="PRINTS" id="PR00839">
    <property type="entry name" value="V8PROTEASE"/>
</dbReference>
<sequence>MHRTALLCALLALPAAAAPVRMVHAQVPPSQVPPSQAAPSQAAPSQAAPASPGGTEEGNRIQIVNRTGQDVTSLQAVRSGRAGWGTNTLPGPMPTDKSFTLRTRKEAGCRFDIRLTAADGRVAVLRDRDICAEPRVVVEAAALRAAPSQPAAGKPNPNARASSGTGFVVATDRVLTNQHVVEGCDRIFVRTADGRVLPAVPPARVDAGLDLALLAVPGDPGEVLPFRASPEVRRGEGVIAYGFPLAGLLSSDPKLTRGEVNGLNGLGNNPNHYQISAEVQPGNSGGPLLDLHGHVVGVVVSKLHAQNIAKRTGDIPQNVNFAVKGTAAQDFLRRARIAPQAAPSTGAEQGAADVGEIANRGTVFVRCER</sequence>
<keyword evidence="4 7" id="KW-0732">Signal</keyword>
<dbReference type="GO" id="GO:0008236">
    <property type="term" value="F:serine-type peptidase activity"/>
    <property type="evidence" value="ECO:0007669"/>
    <property type="project" value="UniProtKB-KW"/>
</dbReference>
<dbReference type="InterPro" id="IPR008256">
    <property type="entry name" value="Peptidase_S1B"/>
</dbReference>
<feature type="region of interest" description="Disordered" evidence="8">
    <location>
        <begin position="27"/>
        <end position="99"/>
    </location>
</feature>
<evidence type="ECO:0000256" key="6">
    <source>
        <dbReference type="ARBA" id="ARBA00022825"/>
    </source>
</evidence>
<feature type="compositionally biased region" description="Low complexity" evidence="8">
    <location>
        <begin position="27"/>
        <end position="52"/>
    </location>
</feature>
<name>A0A2C7A8S0_9PROT</name>
<keyword evidence="6 7" id="KW-0720">Serine protease</keyword>
<keyword evidence="3 7" id="KW-0645">Protease</keyword>
<feature type="chain" id="PRO_5011834090" description="Serine protease" evidence="7">
    <location>
        <begin position="18"/>
        <end position="369"/>
    </location>
</feature>
<dbReference type="PANTHER" id="PTHR43019">
    <property type="entry name" value="SERINE ENDOPROTEASE DEGS"/>
    <property type="match status" value="1"/>
</dbReference>
<dbReference type="RefSeq" id="WP_099096669.1">
    <property type="nucleotide sequence ID" value="NZ_PDNU01000036.1"/>
</dbReference>
<dbReference type="OrthoDB" id="112232at2"/>
<dbReference type="GO" id="GO:0005576">
    <property type="term" value="C:extracellular region"/>
    <property type="evidence" value="ECO:0007669"/>
    <property type="project" value="UniProtKB-SubCell"/>
</dbReference>
<feature type="compositionally biased region" description="Polar residues" evidence="8">
    <location>
        <begin position="62"/>
        <end position="76"/>
    </location>
</feature>
<comment type="caution">
    <text evidence="9">The sequence shown here is derived from an EMBL/GenBank/DDBJ whole genome shotgun (WGS) entry which is preliminary data.</text>
</comment>
<comment type="subcellular location">
    <subcellularLocation>
        <location evidence="1">Secreted</location>
    </subcellularLocation>
</comment>
<evidence type="ECO:0000256" key="2">
    <source>
        <dbReference type="ARBA" id="ARBA00008764"/>
    </source>
</evidence>
<gene>
    <name evidence="9" type="ORF">CR162_16670</name>
</gene>
<dbReference type="EC" id="3.4.21.-" evidence="7"/>
<proteinExistence type="inferred from homology"/>
<dbReference type="AlphaFoldDB" id="A0A2C7A8S0"/>
<dbReference type="InterPro" id="IPR009003">
    <property type="entry name" value="Peptidase_S1_PA"/>
</dbReference>
<evidence type="ECO:0000256" key="5">
    <source>
        <dbReference type="ARBA" id="ARBA00022801"/>
    </source>
</evidence>
<evidence type="ECO:0000313" key="10">
    <source>
        <dbReference type="Proteomes" id="UP000223527"/>
    </source>
</evidence>
<comment type="similarity">
    <text evidence="2 7">Belongs to the peptidase S1B family.</text>
</comment>